<accession>A0A542ZI12</accession>
<evidence type="ECO:0000313" key="5">
    <source>
        <dbReference type="Proteomes" id="UP000319514"/>
    </source>
</evidence>
<dbReference type="Proteomes" id="UP000319514">
    <property type="component" value="Unassembled WGS sequence"/>
</dbReference>
<reference evidence="4 5" key="1">
    <citation type="submission" date="2019-06" db="EMBL/GenBank/DDBJ databases">
        <title>Sequencing the genomes of 1000 actinobacteria strains.</title>
        <authorList>
            <person name="Klenk H.-P."/>
        </authorList>
    </citation>
    <scope>NUCLEOTIDE SEQUENCE [LARGE SCALE GENOMIC DNA]</scope>
    <source>
        <strain evidence="4 5">DSM 18082</strain>
    </source>
</reference>
<evidence type="ECO:0000259" key="3">
    <source>
        <dbReference type="Pfam" id="PF20789"/>
    </source>
</evidence>
<dbReference type="InterPro" id="IPR042171">
    <property type="entry name" value="Acyl-CoA_hotdog"/>
</dbReference>
<evidence type="ECO:0000256" key="1">
    <source>
        <dbReference type="SAM" id="MobiDB-lite"/>
    </source>
</evidence>
<gene>
    <name evidence="4" type="ORF">FB474_1347</name>
</gene>
<organism evidence="4 5">
    <name type="scientific">Oryzihumus leptocrescens</name>
    <dbReference type="NCBI Taxonomy" id="297536"/>
    <lineage>
        <taxon>Bacteria</taxon>
        <taxon>Bacillati</taxon>
        <taxon>Actinomycetota</taxon>
        <taxon>Actinomycetes</taxon>
        <taxon>Micrococcales</taxon>
        <taxon>Intrasporangiaceae</taxon>
        <taxon>Oryzihumus</taxon>
    </lineage>
</organism>
<feature type="domain" description="Acyl-CoA thioesterase-like N-terminal HotDog" evidence="2">
    <location>
        <begin position="23"/>
        <end position="107"/>
    </location>
</feature>
<dbReference type="OrthoDB" id="1413770at2"/>
<dbReference type="EMBL" id="VFOQ01000001">
    <property type="protein sequence ID" value="TQL59972.1"/>
    <property type="molecule type" value="Genomic_DNA"/>
</dbReference>
<comment type="caution">
    <text evidence="4">The sequence shown here is derived from an EMBL/GenBank/DDBJ whole genome shotgun (WGS) entry which is preliminary data.</text>
</comment>
<keyword evidence="5" id="KW-1185">Reference proteome</keyword>
<sequence>MADSFFTPTDDQHTWQPTRATVGPWAPTMQHGGPPSALVVREAERRGAAAAEGPVDALRVSLDFFGPVTTDPVRVSGEVVRAGRSVTLVDVHLEQDGRTALRGSVWLVRRDTEGATPVVPGPESGLPGPEDLAPFEVWHFPYIEHFDWRVILGSTTQPGPAQVWARPLVPLVPDEEPTGLQRAVLIGDSGSGVSAELDWSDWSFVNVSLDVQLLRPMAPDWLLLDARTRLAGTGTGLTLTTLHDRAGVVGHVGQNLVVGRRG</sequence>
<feature type="region of interest" description="Disordered" evidence="1">
    <location>
        <begin position="1"/>
        <end position="35"/>
    </location>
</feature>
<dbReference type="RefSeq" id="WP_141787924.1">
    <property type="nucleotide sequence ID" value="NZ_BAAAKX010000005.1"/>
</dbReference>
<dbReference type="Pfam" id="PF13622">
    <property type="entry name" value="4HBT_3"/>
    <property type="match status" value="1"/>
</dbReference>
<dbReference type="Pfam" id="PF20789">
    <property type="entry name" value="4HBT_3C"/>
    <property type="match status" value="1"/>
</dbReference>
<dbReference type="AlphaFoldDB" id="A0A542ZI12"/>
<dbReference type="InterPro" id="IPR049449">
    <property type="entry name" value="TesB_ACOT8-like_N"/>
</dbReference>
<dbReference type="InterPro" id="IPR029069">
    <property type="entry name" value="HotDog_dom_sf"/>
</dbReference>
<dbReference type="SUPFAM" id="SSF54637">
    <property type="entry name" value="Thioesterase/thiol ester dehydrase-isomerase"/>
    <property type="match status" value="2"/>
</dbReference>
<feature type="domain" description="Acyl-CoA thioesterase-like C-terminal" evidence="3">
    <location>
        <begin position="132"/>
        <end position="258"/>
    </location>
</feature>
<name>A0A542ZI12_9MICO</name>
<protein>
    <submittedName>
        <fullName evidence="4">Acyl-CoA thioesterase</fullName>
    </submittedName>
</protein>
<evidence type="ECO:0000313" key="4">
    <source>
        <dbReference type="EMBL" id="TQL59972.1"/>
    </source>
</evidence>
<dbReference type="Gene3D" id="2.40.160.210">
    <property type="entry name" value="Acyl-CoA thioesterase, double hotdog domain"/>
    <property type="match status" value="1"/>
</dbReference>
<proteinExistence type="predicted"/>
<evidence type="ECO:0000259" key="2">
    <source>
        <dbReference type="Pfam" id="PF13622"/>
    </source>
</evidence>
<dbReference type="InterPro" id="IPR049450">
    <property type="entry name" value="ACOT8-like_C"/>
</dbReference>
<feature type="compositionally biased region" description="Polar residues" evidence="1">
    <location>
        <begin position="1"/>
        <end position="19"/>
    </location>
</feature>